<organism evidence="1 2">
    <name type="scientific">Pseudodonghicola xiamenensis</name>
    <dbReference type="NCBI Taxonomy" id="337702"/>
    <lineage>
        <taxon>Bacteria</taxon>
        <taxon>Pseudomonadati</taxon>
        <taxon>Pseudomonadota</taxon>
        <taxon>Alphaproteobacteria</taxon>
        <taxon>Rhodobacterales</taxon>
        <taxon>Paracoccaceae</taxon>
        <taxon>Pseudodonghicola</taxon>
    </lineage>
</organism>
<name>A0A8J3HD52_9RHOB</name>
<dbReference type="Proteomes" id="UP000611500">
    <property type="component" value="Unassembled WGS sequence"/>
</dbReference>
<reference evidence="1" key="1">
    <citation type="journal article" date="2014" name="Int. J. Syst. Evol. Microbiol.">
        <title>Complete genome sequence of Corynebacterium casei LMG S-19264T (=DSM 44701T), isolated from a smear-ripened cheese.</title>
        <authorList>
            <consortium name="US DOE Joint Genome Institute (JGI-PGF)"/>
            <person name="Walter F."/>
            <person name="Albersmeier A."/>
            <person name="Kalinowski J."/>
            <person name="Ruckert C."/>
        </authorList>
    </citation>
    <scope>NUCLEOTIDE SEQUENCE</scope>
    <source>
        <strain evidence="1">CGMCC 1.7081</strain>
    </source>
</reference>
<comment type="caution">
    <text evidence="1">The sequence shown here is derived from an EMBL/GenBank/DDBJ whole genome shotgun (WGS) entry which is preliminary data.</text>
</comment>
<sequence>MADKLCTTRRGADETAYFKHSPTSGHFSHFVAALGVAIEAERDIEHGLWSDPAFDHWLAEAEAAWQTATDLCRAAFEAPATRHSDVPLQRFARHLHWTIGCETQAELSTARQIIAGHPHLFRWRGHDPEARRISQLLARARQQFDELCDLDMLNGLEAPSDVTVDQAEPAPELFAA</sequence>
<gene>
    <name evidence="1" type="ORF">GCM10010961_44700</name>
</gene>
<keyword evidence="2" id="KW-1185">Reference proteome</keyword>
<dbReference type="EMBL" id="BNAP01000060">
    <property type="protein sequence ID" value="GHH05734.1"/>
    <property type="molecule type" value="Genomic_DNA"/>
</dbReference>
<dbReference type="AlphaFoldDB" id="A0A8J3HD52"/>
<evidence type="ECO:0000313" key="1">
    <source>
        <dbReference type="EMBL" id="GHH05734.1"/>
    </source>
</evidence>
<protein>
    <submittedName>
        <fullName evidence="1">Uncharacterized protein</fullName>
    </submittedName>
</protein>
<evidence type="ECO:0000313" key="2">
    <source>
        <dbReference type="Proteomes" id="UP000611500"/>
    </source>
</evidence>
<proteinExistence type="predicted"/>
<reference evidence="1" key="2">
    <citation type="submission" date="2020-09" db="EMBL/GenBank/DDBJ databases">
        <authorList>
            <person name="Sun Q."/>
            <person name="Zhou Y."/>
        </authorList>
    </citation>
    <scope>NUCLEOTIDE SEQUENCE</scope>
    <source>
        <strain evidence="1">CGMCC 1.7081</strain>
    </source>
</reference>
<accession>A0A8J3HD52</accession>
<dbReference type="RefSeq" id="WP_028095527.1">
    <property type="nucleotide sequence ID" value="NZ_BNAP01000060.1"/>
</dbReference>